<organism evidence="2 3">
    <name type="scientific">Pseudomonas soli</name>
    <dbReference type="NCBI Taxonomy" id="1306993"/>
    <lineage>
        <taxon>Bacteria</taxon>
        <taxon>Pseudomonadati</taxon>
        <taxon>Pseudomonadota</taxon>
        <taxon>Gammaproteobacteria</taxon>
        <taxon>Pseudomonadales</taxon>
        <taxon>Pseudomonadaceae</taxon>
        <taxon>Pseudomonas</taxon>
    </lineage>
</organism>
<dbReference type="SUPFAM" id="SSF52129">
    <property type="entry name" value="Caspase-like"/>
    <property type="match status" value="1"/>
</dbReference>
<proteinExistence type="predicted"/>
<gene>
    <name evidence="2" type="ORF">K7K07_18455</name>
</gene>
<dbReference type="Proteomes" id="UP001209279">
    <property type="component" value="Chromosome"/>
</dbReference>
<dbReference type="InterPro" id="IPR029030">
    <property type="entry name" value="Caspase-like_dom_sf"/>
</dbReference>
<evidence type="ECO:0000313" key="2">
    <source>
        <dbReference type="EMBL" id="UXZ44041.1"/>
    </source>
</evidence>
<dbReference type="GO" id="GO:0004197">
    <property type="term" value="F:cysteine-type endopeptidase activity"/>
    <property type="evidence" value="ECO:0007669"/>
    <property type="project" value="InterPro"/>
</dbReference>
<dbReference type="Pfam" id="PF00656">
    <property type="entry name" value="Peptidase_C14"/>
    <property type="match status" value="1"/>
</dbReference>
<dbReference type="AlphaFoldDB" id="A0AAJ5MIS0"/>
<evidence type="ECO:0000313" key="3">
    <source>
        <dbReference type="Proteomes" id="UP001209279"/>
    </source>
</evidence>
<feature type="domain" description="Peptidase C14 caspase" evidence="1">
    <location>
        <begin position="10"/>
        <end position="200"/>
    </location>
</feature>
<dbReference type="EMBL" id="CP083803">
    <property type="protein sequence ID" value="UXZ44041.1"/>
    <property type="molecule type" value="Genomic_DNA"/>
</dbReference>
<sequence>MSRRVGLVAIGVDDVGKSLPVLKGAASGAKRIVEWLESQKVFGVECTCHLLIDGNGKKVTTHDVLDATRDLVEVGGLELLILYFSSHGIVQSANSELVLLSGADDYPNEAIDIATTLHNSRYLNIPHVLIISDACRNSVDAYSDLGRLSGVAAVKPFSVLGRRPGKVDIFYATEPSQTAKEYKGDGFFTQVLLETLAQPPDEVCEHWTDYPVPVIPTWLLENYLFEEVPLRAASTAASFDQTPDFTVTARFPMFLGFAEPVQILTDIDDTHQQDDRQFDDIDGESSVWLDEYVSASNGGEASGGFIPHVEKPSDPPLVFGGRSGRSALKEAAFNFLQTEQGNVSRSLLERAGLWDAYHLVKKVQDRDDGGRASALCVYGCSTVQVIVSPYGSSQTLRGSPVSIQTHDYPRSAFKRKAFALILDRKTITVLPAFEGYVGKVYVQDGLVQHVSFTPDIELQRALGLTPRDMESLRDAQAVAAAFARTGKLAALVDEDALTFARYLRRSKRADPTLGVYAAYAYALAGHQEGVDSVYAHFQSYRDYSSGRARALSIPFDVALLAGKLGEYPRREKGVAPFVPMMNLGWSMMANAPSYDRLYTLHSLRDLRLNAEWTTFSLESERILTTFFNL</sequence>
<dbReference type="RefSeq" id="WP_263158428.1">
    <property type="nucleotide sequence ID" value="NZ_CP083803.1"/>
</dbReference>
<evidence type="ECO:0000259" key="1">
    <source>
        <dbReference type="Pfam" id="PF00656"/>
    </source>
</evidence>
<dbReference type="InterPro" id="IPR011600">
    <property type="entry name" value="Pept_C14_caspase"/>
</dbReference>
<dbReference type="GO" id="GO:0006508">
    <property type="term" value="P:proteolysis"/>
    <property type="evidence" value="ECO:0007669"/>
    <property type="project" value="InterPro"/>
</dbReference>
<dbReference type="Gene3D" id="3.40.50.1460">
    <property type="match status" value="1"/>
</dbReference>
<accession>A0AAJ5MIS0</accession>
<reference evidence="2" key="1">
    <citation type="submission" date="2021-08" db="EMBL/GenBank/DDBJ databases">
        <authorList>
            <person name="Yaryura P.M."/>
            <person name="Bianco M.I."/>
            <person name="Morais C."/>
            <person name="Setubal J.C."/>
        </authorList>
    </citation>
    <scope>NUCLEOTIDE SEQUENCE</scope>
    <source>
        <strain evidence="2">AP1</strain>
    </source>
</reference>
<name>A0AAJ5MIS0_9PSED</name>
<protein>
    <submittedName>
        <fullName evidence="2">Caspase family protein</fullName>
    </submittedName>
</protein>